<gene>
    <name evidence="1" type="ORF">BDZ85DRAFT_68062</name>
</gene>
<dbReference type="EMBL" id="ML992503">
    <property type="protein sequence ID" value="KAF2225557.1"/>
    <property type="molecule type" value="Genomic_DNA"/>
</dbReference>
<dbReference type="Gene3D" id="1.25.40.10">
    <property type="entry name" value="Tetratricopeptide repeat domain"/>
    <property type="match status" value="1"/>
</dbReference>
<dbReference type="AlphaFoldDB" id="A0A6A6GIS8"/>
<proteinExistence type="predicted"/>
<evidence type="ECO:0008006" key="3">
    <source>
        <dbReference type="Google" id="ProtNLM"/>
    </source>
</evidence>
<dbReference type="Proteomes" id="UP000799538">
    <property type="component" value="Unassembled WGS sequence"/>
</dbReference>
<accession>A0A6A6GIS8</accession>
<protein>
    <recommendedName>
        <fullName evidence="3">Pentacotripeptide-repeat region of PRORP domain-containing protein</fullName>
    </recommendedName>
</protein>
<dbReference type="InterPro" id="IPR011990">
    <property type="entry name" value="TPR-like_helical_dom_sf"/>
</dbReference>
<reference evidence="2" key="1">
    <citation type="journal article" date="2020" name="Stud. Mycol.">
        <title>101 Dothideomycetes genomes: A test case for predicting lifestyles and emergence of pathogens.</title>
        <authorList>
            <person name="Haridas S."/>
            <person name="Albert R."/>
            <person name="Binder M."/>
            <person name="Bloem J."/>
            <person name="LaButti K."/>
            <person name="Salamov A."/>
            <person name="Andreopoulos B."/>
            <person name="Baker S."/>
            <person name="Barry K."/>
            <person name="Bills G."/>
            <person name="Bluhm B."/>
            <person name="Cannon C."/>
            <person name="Castanera R."/>
            <person name="Culley D."/>
            <person name="Daum C."/>
            <person name="Ezra D."/>
            <person name="Gonzalez J."/>
            <person name="Henrissat B."/>
            <person name="Kuo A."/>
            <person name="Liang C."/>
            <person name="Lipzen A."/>
            <person name="Lutzoni F."/>
            <person name="Magnuson J."/>
            <person name="Mondo S."/>
            <person name="Nolan M."/>
            <person name="Ohm R."/>
            <person name="Pangilinan J."/>
            <person name="Park H.-J."/>
            <person name="Ramirez L."/>
            <person name="Alfaro M."/>
            <person name="Sun H."/>
            <person name="Tritt A."/>
            <person name="Yoshinaga Y."/>
            <person name="Zwiers L.-H."/>
            <person name="Turgeon B."/>
            <person name="Goodwin S."/>
            <person name="Spatafora J."/>
            <person name="Crous P."/>
            <person name="Grigoriev I."/>
        </authorList>
    </citation>
    <scope>NUCLEOTIDE SEQUENCE [LARGE SCALE GENOMIC DNA]</scope>
    <source>
        <strain evidence="2">CECT 20119</strain>
    </source>
</reference>
<evidence type="ECO:0000313" key="1">
    <source>
        <dbReference type="EMBL" id="KAF2225557.1"/>
    </source>
</evidence>
<evidence type="ECO:0000313" key="2">
    <source>
        <dbReference type="Proteomes" id="UP000799538"/>
    </source>
</evidence>
<name>A0A6A6GIS8_9PEZI</name>
<keyword evidence="2" id="KW-1185">Reference proteome</keyword>
<organism evidence="1 2">
    <name type="scientific">Elsinoe ampelina</name>
    <dbReference type="NCBI Taxonomy" id="302913"/>
    <lineage>
        <taxon>Eukaryota</taxon>
        <taxon>Fungi</taxon>
        <taxon>Dikarya</taxon>
        <taxon>Ascomycota</taxon>
        <taxon>Pezizomycotina</taxon>
        <taxon>Dothideomycetes</taxon>
        <taxon>Dothideomycetidae</taxon>
        <taxon>Myriangiales</taxon>
        <taxon>Elsinoaceae</taxon>
        <taxon>Elsinoe</taxon>
    </lineage>
</organism>
<sequence>MLAPYRSHSRIHLAASSHRRWTGATWTFNHIESPQLLVSNNCEFNTSSQSRSISSFSAIIQHKSPSEEHAKFKREVAAIRTRFNLLTKVKELLQQQKFRHALGLMRAAAGVVKSSACWDQLVLFLLKRREFDNAFNVYEQMYNFAVVPDHYTASFLLRGLAERPVTDKQVHLALTLSESFKNPDLPIKIDAHIVNDMMQVFI</sequence>